<dbReference type="AlphaFoldDB" id="A0A089WSM0"/>
<dbReference type="InterPro" id="IPR019052">
    <property type="entry name" value="DUF2383"/>
</dbReference>
<dbReference type="NCBIfam" id="TIGR02284">
    <property type="entry name" value="PA2169 family four-helix-bundle protein"/>
    <property type="match status" value="1"/>
</dbReference>
<evidence type="ECO:0000313" key="2">
    <source>
        <dbReference type="EMBL" id="AIR89522.1"/>
    </source>
</evidence>
<dbReference type="InterPro" id="IPR012347">
    <property type="entry name" value="Ferritin-like"/>
</dbReference>
<dbReference type="OrthoDB" id="282393at2"/>
<dbReference type="Proteomes" id="UP000029493">
    <property type="component" value="Chromosome"/>
</dbReference>
<sequence>MSNPNKDVIDVLNDLIEYSKDGEKGFKESADDVKHPDLKRFFAERAAACATAVHELQAEVRHLGGEPKDSTSISGDLHRGWVNFKSIVTGKDEEAVLNEVERGEDHALKAYKDAREKLVKLGANTNHAAPLGTTGHAAPLGTTTTAPADAITGSVADNATRAFILVQEQLDGVQRNHDQVKALRDQARARS</sequence>
<dbReference type="Pfam" id="PF09537">
    <property type="entry name" value="DUF2383"/>
    <property type="match status" value="1"/>
</dbReference>
<dbReference type="KEGG" id="psw:LK03_09610"/>
<protein>
    <submittedName>
        <fullName evidence="2">Aldehyde dehydrogenase</fullName>
    </submittedName>
</protein>
<keyword evidence="3" id="KW-1185">Reference proteome</keyword>
<gene>
    <name evidence="2" type="ORF">LK03_09610</name>
</gene>
<name>A0A089WSM0_9PSED</name>
<proteinExistence type="predicted"/>
<evidence type="ECO:0000259" key="1">
    <source>
        <dbReference type="Pfam" id="PF09537"/>
    </source>
</evidence>
<dbReference type="STRING" id="157783.LK03_09610"/>
<accession>A0A089WSM0</accession>
<dbReference type="InterPro" id="IPR011971">
    <property type="entry name" value="CHP02284"/>
</dbReference>
<feature type="domain" description="DUF2383" evidence="1">
    <location>
        <begin position="7"/>
        <end position="116"/>
    </location>
</feature>
<dbReference type="InterPro" id="IPR016920">
    <property type="entry name" value="UCP029477"/>
</dbReference>
<dbReference type="Gene3D" id="1.20.1260.10">
    <property type="match status" value="1"/>
</dbReference>
<reference evidence="2 3" key="1">
    <citation type="submission" date="2014-09" db="EMBL/GenBank/DDBJ databases">
        <authorList>
            <person name="Chan K.-G."/>
        </authorList>
    </citation>
    <scope>NUCLEOTIDE SEQUENCE [LARGE SCALE GENOMIC DNA]</scope>
    <source>
        <strain evidence="2 3">ND07</strain>
    </source>
</reference>
<dbReference type="EMBL" id="CP009455">
    <property type="protein sequence ID" value="AIR89522.1"/>
    <property type="molecule type" value="Genomic_DNA"/>
</dbReference>
<organism evidence="2 3">
    <name type="scientific">Pseudomonas cremoricolorata</name>
    <dbReference type="NCBI Taxonomy" id="157783"/>
    <lineage>
        <taxon>Bacteria</taxon>
        <taxon>Pseudomonadati</taxon>
        <taxon>Pseudomonadota</taxon>
        <taxon>Gammaproteobacteria</taxon>
        <taxon>Pseudomonadales</taxon>
        <taxon>Pseudomonadaceae</taxon>
        <taxon>Pseudomonas</taxon>
    </lineage>
</organism>
<evidence type="ECO:0000313" key="3">
    <source>
        <dbReference type="Proteomes" id="UP000029493"/>
    </source>
</evidence>
<dbReference type="eggNOG" id="COG1633">
    <property type="taxonomic scope" value="Bacteria"/>
</dbReference>
<dbReference type="PIRSF" id="PIRSF029477">
    <property type="entry name" value="UCP029477"/>
    <property type="match status" value="1"/>
</dbReference>